<dbReference type="Pfam" id="PF05524">
    <property type="entry name" value="PEP-utilisers_N"/>
    <property type="match status" value="1"/>
</dbReference>
<dbReference type="PANTHER" id="PTHR46244:SF6">
    <property type="entry name" value="PHOSPHOENOLPYRUVATE-PROTEIN PHOSPHOTRANSFERASE"/>
    <property type="match status" value="1"/>
</dbReference>
<keyword evidence="12 16" id="KW-0479">Metal-binding</keyword>
<comment type="function">
    <text evidence="16">General (non sugar-specific) component of the phosphoenolpyruvate-dependent sugar phosphotransferase system (sugar PTS). This major carbohydrate active-transport system catalyzes the phosphorylation of incoming sugar substrates concomitantly with their translocation across the cell membrane. Enzyme I transfers the phosphoryl group from phosphoenolpyruvate (PEP) to the phosphoryl carrier protein (HPr).</text>
</comment>
<dbReference type="GO" id="GO:0008965">
    <property type="term" value="F:phosphoenolpyruvate-protein phosphotransferase activity"/>
    <property type="evidence" value="ECO:0007669"/>
    <property type="project" value="UniProtKB-EC"/>
</dbReference>
<dbReference type="SUPFAM" id="SSF52009">
    <property type="entry name" value="Phosphohistidine domain"/>
    <property type="match status" value="1"/>
</dbReference>
<protein>
    <recommendedName>
        <fullName evidence="6 16">Phosphoenolpyruvate-protein phosphotransferase</fullName>
        <ecNumber evidence="5 16">2.7.3.9</ecNumber>
    </recommendedName>
    <alternativeName>
        <fullName evidence="15 16">Phosphotransferase system, enzyme I</fullName>
    </alternativeName>
</protein>
<dbReference type="RefSeq" id="WP_168834706.1">
    <property type="nucleotide sequence ID" value="NZ_JABAIK010000001.1"/>
</dbReference>
<comment type="similarity">
    <text evidence="4 16">Belongs to the PEP-utilizing enzyme family.</text>
</comment>
<feature type="active site" description="Proton donor" evidence="17">
    <location>
        <position position="502"/>
    </location>
</feature>
<evidence type="ECO:0000256" key="12">
    <source>
        <dbReference type="ARBA" id="ARBA00022723"/>
    </source>
</evidence>
<dbReference type="EC" id="2.7.3.9" evidence="5 16"/>
<dbReference type="Gene3D" id="3.20.20.60">
    <property type="entry name" value="Phosphoenolpyruvate-binding domains"/>
    <property type="match status" value="1"/>
</dbReference>
<dbReference type="Pfam" id="PF02896">
    <property type="entry name" value="PEP-utilizers_C"/>
    <property type="match status" value="1"/>
</dbReference>
<evidence type="ECO:0000256" key="20">
    <source>
        <dbReference type="SAM" id="Coils"/>
    </source>
</evidence>
<dbReference type="PROSITE" id="PS00370">
    <property type="entry name" value="PEP_ENZYMES_PHOS_SITE"/>
    <property type="match status" value="1"/>
</dbReference>
<evidence type="ECO:0000256" key="14">
    <source>
        <dbReference type="ARBA" id="ARBA00022842"/>
    </source>
</evidence>
<evidence type="ECO:0000256" key="7">
    <source>
        <dbReference type="ARBA" id="ARBA00022448"/>
    </source>
</evidence>
<dbReference type="FunFam" id="1.10.274.10:FF:000001">
    <property type="entry name" value="Phosphoenolpyruvate-protein phosphotransferase"/>
    <property type="match status" value="1"/>
</dbReference>
<dbReference type="InterPro" id="IPR015813">
    <property type="entry name" value="Pyrv/PenolPyrv_kinase-like_dom"/>
</dbReference>
<evidence type="ECO:0000259" key="23">
    <source>
        <dbReference type="Pfam" id="PF05524"/>
    </source>
</evidence>
<keyword evidence="14 16" id="KW-0460">Magnesium</keyword>
<evidence type="ECO:0000256" key="8">
    <source>
        <dbReference type="ARBA" id="ARBA00022490"/>
    </source>
</evidence>
<feature type="binding site" evidence="18">
    <location>
        <position position="332"/>
    </location>
    <ligand>
        <name>phosphoenolpyruvate</name>
        <dbReference type="ChEBI" id="CHEBI:58702"/>
    </ligand>
</feature>
<evidence type="ECO:0000259" key="21">
    <source>
        <dbReference type="Pfam" id="PF00391"/>
    </source>
</evidence>
<feature type="binding site" evidence="18">
    <location>
        <begin position="454"/>
        <end position="455"/>
    </location>
    <ligand>
        <name>phosphoenolpyruvate</name>
        <dbReference type="ChEBI" id="CHEBI:58702"/>
    </ligand>
</feature>
<feature type="coiled-coil region" evidence="20">
    <location>
        <begin position="392"/>
        <end position="419"/>
    </location>
</feature>
<dbReference type="PIRSF" id="PIRSF000732">
    <property type="entry name" value="PTS_enzyme_I"/>
    <property type="match status" value="1"/>
</dbReference>
<organism evidence="24 25">
    <name type="scientific">Vibrio agarilyticus</name>
    <dbReference type="NCBI Taxonomy" id="2726741"/>
    <lineage>
        <taxon>Bacteria</taxon>
        <taxon>Pseudomonadati</taxon>
        <taxon>Pseudomonadota</taxon>
        <taxon>Gammaproteobacteria</taxon>
        <taxon>Vibrionales</taxon>
        <taxon>Vibrionaceae</taxon>
        <taxon>Vibrio</taxon>
    </lineage>
</organism>
<dbReference type="Gene3D" id="1.10.274.10">
    <property type="entry name" value="PtsI, HPr-binding domain"/>
    <property type="match status" value="1"/>
</dbReference>
<evidence type="ECO:0000256" key="17">
    <source>
        <dbReference type="PIRSR" id="PIRSR000732-1"/>
    </source>
</evidence>
<dbReference type="PANTHER" id="PTHR46244">
    <property type="entry name" value="PHOSPHOENOLPYRUVATE-PROTEIN PHOSPHOTRANSFERASE"/>
    <property type="match status" value="1"/>
</dbReference>
<keyword evidence="10 16" id="KW-0808">Transferase</keyword>
<sequence>MISGILASPGIAIGKALLLQEDEIVLNTTSISDEQIDAEVQRFYDARNKSAAQLETIKQKALETFGEEKEAIFEGHIMLLEDEELEEEILSLVKNDKMSTDLAIHTVIEEQATALESLDDEYLKERATDIRDIGSRFVKNALGINIVSLSDIRDEVILVAYDLTPSETAQINLDYVLGFACDIGGRTSHTSIMARSLELPAIVGTNDITKQVKNGDMLILDAENNKIIVNPSAEELEEAKAVKAAVLAEKEELAKLKDLHAETTDGHRVEVCGNIGTVKDCDGIIRNGGEGVGLYRTEFLFMDRDALPTEEEQYHAYKEVAEAMNGQAVIIRTMDIGGDKDLPYMDLPKEMNPFLGWRAVRISLDRRDILRDQLRGILRASAHGKLRIMFPMIISVEEIRELKAAIEEYKTELRSEGHAFDENIEIGVMVETPAAAAIAHHLAKEVAFFSIGTNDLTQYTLAVDRGNEMISHLYNPLSPAVLTVIKQVIDASHAEGKWTGMCGELAGDERATLLLLGMGLDEFSMSGISIPKVKKVIRNSSYAEVKAMAEQALSLPTAAEIEAVVEKFIAENSK</sequence>
<evidence type="ECO:0000256" key="15">
    <source>
        <dbReference type="ARBA" id="ARBA00033235"/>
    </source>
</evidence>
<dbReference type="SUPFAM" id="SSF47831">
    <property type="entry name" value="Enzyme I of the PEP:sugar phosphotransferase system HPr-binding (sub)domain"/>
    <property type="match status" value="1"/>
</dbReference>
<evidence type="ECO:0000256" key="3">
    <source>
        <dbReference type="ARBA" id="ARBA00004496"/>
    </source>
</evidence>
<evidence type="ECO:0000256" key="16">
    <source>
        <dbReference type="PIRNR" id="PIRNR000732"/>
    </source>
</evidence>
<dbReference type="GO" id="GO:0016301">
    <property type="term" value="F:kinase activity"/>
    <property type="evidence" value="ECO:0007669"/>
    <property type="project" value="UniProtKB-KW"/>
</dbReference>
<comment type="catalytic activity">
    <reaction evidence="1 16">
        <text>L-histidyl-[protein] + phosphoenolpyruvate = N(pros)-phospho-L-histidyl-[protein] + pyruvate</text>
        <dbReference type="Rhea" id="RHEA:23880"/>
        <dbReference type="Rhea" id="RHEA-COMP:9745"/>
        <dbReference type="Rhea" id="RHEA-COMP:9746"/>
        <dbReference type="ChEBI" id="CHEBI:15361"/>
        <dbReference type="ChEBI" id="CHEBI:29979"/>
        <dbReference type="ChEBI" id="CHEBI:58702"/>
        <dbReference type="ChEBI" id="CHEBI:64837"/>
        <dbReference type="EC" id="2.7.3.9"/>
    </reaction>
</comment>
<feature type="domain" description="PEP-utilising enzyme C-terminal" evidence="22">
    <location>
        <begin position="250"/>
        <end position="540"/>
    </location>
</feature>
<dbReference type="NCBIfam" id="NF008382">
    <property type="entry name" value="PRK11177.1"/>
    <property type="match status" value="1"/>
</dbReference>
<evidence type="ECO:0000256" key="13">
    <source>
        <dbReference type="ARBA" id="ARBA00022777"/>
    </source>
</evidence>
<comment type="subcellular location">
    <subcellularLocation>
        <location evidence="3 16">Cytoplasm</location>
    </subcellularLocation>
</comment>
<feature type="binding site" evidence="18">
    <location>
        <position position="296"/>
    </location>
    <ligand>
        <name>phosphoenolpyruvate</name>
        <dbReference type="ChEBI" id="CHEBI:58702"/>
    </ligand>
</feature>
<feature type="binding site" evidence="19">
    <location>
        <position position="431"/>
    </location>
    <ligand>
        <name>Mg(2+)</name>
        <dbReference type="ChEBI" id="CHEBI:18420"/>
    </ligand>
</feature>
<dbReference type="InterPro" id="IPR036618">
    <property type="entry name" value="PtsI_HPr-bd_sf"/>
</dbReference>
<proteinExistence type="inferred from homology"/>
<dbReference type="GO" id="GO:0005737">
    <property type="term" value="C:cytoplasm"/>
    <property type="evidence" value="ECO:0007669"/>
    <property type="project" value="UniProtKB-SubCell"/>
</dbReference>
<evidence type="ECO:0000256" key="19">
    <source>
        <dbReference type="PIRSR" id="PIRSR000732-3"/>
    </source>
</evidence>
<dbReference type="InterPro" id="IPR018274">
    <property type="entry name" value="PEP_util_AS"/>
</dbReference>
<dbReference type="SUPFAM" id="SSF51621">
    <property type="entry name" value="Phosphoenolpyruvate/pyruvate domain"/>
    <property type="match status" value="1"/>
</dbReference>
<evidence type="ECO:0000256" key="4">
    <source>
        <dbReference type="ARBA" id="ARBA00007837"/>
    </source>
</evidence>
<keyword evidence="11 16" id="KW-0598">Phosphotransferase system</keyword>
<dbReference type="InterPro" id="IPR006318">
    <property type="entry name" value="PTS_EI-like"/>
</dbReference>
<dbReference type="InterPro" id="IPR024692">
    <property type="entry name" value="PTS_EI"/>
</dbReference>
<keyword evidence="20" id="KW-0175">Coiled coil</keyword>
<dbReference type="InterPro" id="IPR000121">
    <property type="entry name" value="PEP_util_C"/>
</dbReference>
<evidence type="ECO:0000313" key="25">
    <source>
        <dbReference type="Proteomes" id="UP000535589"/>
    </source>
</evidence>
<dbReference type="Proteomes" id="UP000535589">
    <property type="component" value="Unassembled WGS sequence"/>
</dbReference>
<dbReference type="NCBIfam" id="TIGR01417">
    <property type="entry name" value="PTS_I_fam"/>
    <property type="match status" value="1"/>
</dbReference>
<feature type="active site" description="Tele-phosphohistidine intermediate" evidence="17">
    <location>
        <position position="189"/>
    </location>
</feature>
<keyword evidence="7 16" id="KW-0813">Transport</keyword>
<comment type="cofactor">
    <cofactor evidence="2 16 19">
        <name>Mg(2+)</name>
        <dbReference type="ChEBI" id="CHEBI:18420"/>
    </cofactor>
</comment>
<evidence type="ECO:0000256" key="5">
    <source>
        <dbReference type="ARBA" id="ARBA00012232"/>
    </source>
</evidence>
<dbReference type="Pfam" id="PF00391">
    <property type="entry name" value="PEP-utilizers"/>
    <property type="match status" value="1"/>
</dbReference>
<dbReference type="InterPro" id="IPR036637">
    <property type="entry name" value="Phosphohistidine_dom_sf"/>
</dbReference>
<dbReference type="InterPro" id="IPR050499">
    <property type="entry name" value="PEP-utilizing_PTS_enzyme"/>
</dbReference>
<dbReference type="GO" id="GO:0009401">
    <property type="term" value="P:phosphoenolpyruvate-dependent sugar phosphotransferase system"/>
    <property type="evidence" value="ECO:0007669"/>
    <property type="project" value="UniProtKB-KW"/>
</dbReference>
<evidence type="ECO:0000256" key="6">
    <source>
        <dbReference type="ARBA" id="ARBA00016544"/>
    </source>
</evidence>
<dbReference type="FunFam" id="3.50.30.10:FF:000001">
    <property type="entry name" value="Phosphoenolpyruvate-protein phosphotransferase"/>
    <property type="match status" value="1"/>
</dbReference>
<dbReference type="InterPro" id="IPR040442">
    <property type="entry name" value="Pyrv_kinase-like_dom_sf"/>
</dbReference>
<evidence type="ECO:0000256" key="11">
    <source>
        <dbReference type="ARBA" id="ARBA00022683"/>
    </source>
</evidence>
<dbReference type="EMBL" id="JABAIK010000001">
    <property type="protein sequence ID" value="NLS11616.1"/>
    <property type="molecule type" value="Genomic_DNA"/>
</dbReference>
<dbReference type="InterPro" id="IPR008279">
    <property type="entry name" value="PEP-util_enz_mobile_dom"/>
</dbReference>
<keyword evidence="25" id="KW-1185">Reference proteome</keyword>
<keyword evidence="13 16" id="KW-0418">Kinase</keyword>
<evidence type="ECO:0000256" key="10">
    <source>
        <dbReference type="ARBA" id="ARBA00022679"/>
    </source>
</evidence>
<evidence type="ECO:0000256" key="18">
    <source>
        <dbReference type="PIRSR" id="PIRSR000732-2"/>
    </source>
</evidence>
<name>A0A7X8TMS5_9VIBR</name>
<dbReference type="Gene3D" id="3.50.30.10">
    <property type="entry name" value="Phosphohistidine domain"/>
    <property type="match status" value="1"/>
</dbReference>
<feature type="binding site" evidence="19">
    <location>
        <position position="455"/>
    </location>
    <ligand>
        <name>Mg(2+)</name>
        <dbReference type="ChEBI" id="CHEBI:18420"/>
    </ligand>
</feature>
<feature type="domain" description="PEP-utilising enzyme mobile" evidence="21">
    <location>
        <begin position="153"/>
        <end position="224"/>
    </location>
</feature>
<dbReference type="GO" id="GO:0046872">
    <property type="term" value="F:metal ion binding"/>
    <property type="evidence" value="ECO:0007669"/>
    <property type="project" value="UniProtKB-KW"/>
</dbReference>
<evidence type="ECO:0000256" key="1">
    <source>
        <dbReference type="ARBA" id="ARBA00000683"/>
    </source>
</evidence>
<feature type="domain" description="Phosphotransferase system enzyme I N-terminal" evidence="23">
    <location>
        <begin position="4"/>
        <end position="126"/>
    </location>
</feature>
<dbReference type="InterPro" id="IPR008731">
    <property type="entry name" value="PTS_EIN"/>
</dbReference>
<dbReference type="AlphaFoldDB" id="A0A7X8TMS5"/>
<comment type="caution">
    <text evidence="24">The sequence shown here is derived from an EMBL/GenBank/DDBJ whole genome shotgun (WGS) entry which is preliminary data.</text>
</comment>
<evidence type="ECO:0000256" key="9">
    <source>
        <dbReference type="ARBA" id="ARBA00022597"/>
    </source>
</evidence>
<evidence type="ECO:0000313" key="24">
    <source>
        <dbReference type="EMBL" id="NLS11616.1"/>
    </source>
</evidence>
<keyword evidence="8 16" id="KW-0963">Cytoplasm</keyword>
<dbReference type="PRINTS" id="PR01736">
    <property type="entry name" value="PHPHTRNFRASE"/>
</dbReference>
<feature type="binding site" evidence="18">
    <location>
        <position position="465"/>
    </location>
    <ligand>
        <name>phosphoenolpyruvate</name>
        <dbReference type="ChEBI" id="CHEBI:58702"/>
    </ligand>
</feature>
<keyword evidence="9 16" id="KW-0762">Sugar transport</keyword>
<keyword evidence="24" id="KW-0670">Pyruvate</keyword>
<gene>
    <name evidence="24" type="primary">ptsI</name>
    <name evidence="24" type="ORF">HGP28_01760</name>
</gene>
<accession>A0A7X8TMS5</accession>
<evidence type="ECO:0000259" key="22">
    <source>
        <dbReference type="Pfam" id="PF02896"/>
    </source>
</evidence>
<reference evidence="24 25" key="1">
    <citation type="submission" date="2020-04" db="EMBL/GenBank/DDBJ databases">
        <title>Vibrio sp. SM6, a novel species isolated from seawater.</title>
        <authorList>
            <person name="Wang X."/>
        </authorList>
    </citation>
    <scope>NUCLEOTIDE SEQUENCE [LARGE SCALE GENOMIC DNA]</scope>
    <source>
        <strain evidence="24 25">SM6</strain>
    </source>
</reference>
<dbReference type="FunFam" id="3.20.20.60:FF:000007">
    <property type="entry name" value="Phosphoenolpyruvate-protein phosphotransferase"/>
    <property type="match status" value="1"/>
</dbReference>
<evidence type="ECO:0000256" key="2">
    <source>
        <dbReference type="ARBA" id="ARBA00001946"/>
    </source>
</evidence>